<keyword evidence="1" id="KW-0812">Transmembrane</keyword>
<name>A0A0B0EE51_9BACT</name>
<keyword evidence="1" id="KW-0472">Membrane</keyword>
<comment type="caution">
    <text evidence="2">The sequence shown here is derived from an EMBL/GenBank/DDBJ whole genome shotgun (WGS) entry which is preliminary data.</text>
</comment>
<feature type="transmembrane region" description="Helical" evidence="1">
    <location>
        <begin position="12"/>
        <end position="30"/>
    </location>
</feature>
<gene>
    <name evidence="2" type="ORF">SCABRO_02847</name>
</gene>
<dbReference type="Proteomes" id="UP000030652">
    <property type="component" value="Unassembled WGS sequence"/>
</dbReference>
<keyword evidence="1" id="KW-1133">Transmembrane helix</keyword>
<evidence type="ECO:0000313" key="2">
    <source>
        <dbReference type="EMBL" id="KHE91407.1"/>
    </source>
</evidence>
<dbReference type="AlphaFoldDB" id="A0A0B0EE51"/>
<dbReference type="EMBL" id="JRYO01000199">
    <property type="protein sequence ID" value="KHE91407.1"/>
    <property type="molecule type" value="Genomic_DNA"/>
</dbReference>
<accession>A0A0B0EE51</accession>
<evidence type="ECO:0000313" key="3">
    <source>
        <dbReference type="Proteomes" id="UP000030652"/>
    </source>
</evidence>
<organism evidence="2 3">
    <name type="scientific">Candidatus Scalindua brodae</name>
    <dbReference type="NCBI Taxonomy" id="237368"/>
    <lineage>
        <taxon>Bacteria</taxon>
        <taxon>Pseudomonadati</taxon>
        <taxon>Planctomycetota</taxon>
        <taxon>Candidatus Brocadiia</taxon>
        <taxon>Candidatus Brocadiales</taxon>
        <taxon>Candidatus Scalinduaceae</taxon>
        <taxon>Candidatus Scalindua</taxon>
    </lineage>
</organism>
<protein>
    <submittedName>
        <fullName evidence="2">Uncharacterized protein</fullName>
    </submittedName>
</protein>
<evidence type="ECO:0000256" key="1">
    <source>
        <dbReference type="SAM" id="Phobius"/>
    </source>
</evidence>
<reference evidence="2 3" key="1">
    <citation type="submission" date="2014-10" db="EMBL/GenBank/DDBJ databases">
        <title>Draft genome of anammox bacterium scalindua brodae, obtained using differential coverage binning of sequence data from two enrichment reactors.</title>
        <authorList>
            <person name="Speth D.R."/>
            <person name="Russ L."/>
            <person name="Kartal B."/>
            <person name="Op den Camp H.J."/>
            <person name="Dutilh B.E."/>
            <person name="Jetten M.S."/>
        </authorList>
    </citation>
    <scope>NUCLEOTIDE SEQUENCE [LARGE SCALE GENOMIC DNA]</scope>
    <source>
        <strain evidence="2">RU1</strain>
    </source>
</reference>
<proteinExistence type="predicted"/>
<sequence length="280" mass="31655">MDTIFESIKPYITPAIIVTIAGLVFTWIVARKQGVFKNSDLHIRLYGMEEDKKIASELIIGGPHSDLDILTPVVIQISNQGSASAHNVEVTLESDSNVVVNYPELYISPILTKSIEAIEGETFYLGNGLFRRVFRISELNPEKPLQLNNAGLPRNGLSSEKPIIHNILKVSVFERGKTAKIKKFGIWSLDTSKMSFHKAVISLSNELKAEYLQKSLFKRLNRWLRHNSYDRKLRLIEITDVRPVNFPNEEHSYVTVSKTKSSEGHRSFTGNLFTGWTGLI</sequence>